<name>A0AAE0ZTK3_9GAST</name>
<dbReference type="PANTHER" id="PTHR43899">
    <property type="entry name" value="RH59310P"/>
    <property type="match status" value="1"/>
</dbReference>
<keyword evidence="6" id="KW-1185">Reference proteome</keyword>
<dbReference type="EMBL" id="JAWDGP010003341">
    <property type="protein sequence ID" value="KAK3775388.1"/>
    <property type="molecule type" value="Genomic_DNA"/>
</dbReference>
<dbReference type="Pfam" id="PF00106">
    <property type="entry name" value="adh_short"/>
    <property type="match status" value="1"/>
</dbReference>
<comment type="caution">
    <text evidence="5">The sequence shown here is derived from an EMBL/GenBank/DDBJ whole genome shotgun (WGS) entry which is preliminary data.</text>
</comment>
<dbReference type="Gene3D" id="3.40.50.720">
    <property type="entry name" value="NAD(P)-binding Rossmann-like Domain"/>
    <property type="match status" value="1"/>
</dbReference>
<organism evidence="5 6">
    <name type="scientific">Elysia crispata</name>
    <name type="common">lettuce slug</name>
    <dbReference type="NCBI Taxonomy" id="231223"/>
    <lineage>
        <taxon>Eukaryota</taxon>
        <taxon>Metazoa</taxon>
        <taxon>Spiralia</taxon>
        <taxon>Lophotrochozoa</taxon>
        <taxon>Mollusca</taxon>
        <taxon>Gastropoda</taxon>
        <taxon>Heterobranchia</taxon>
        <taxon>Euthyneura</taxon>
        <taxon>Panpulmonata</taxon>
        <taxon>Sacoglossa</taxon>
        <taxon>Placobranchoidea</taxon>
        <taxon>Plakobranchidae</taxon>
        <taxon>Elysia</taxon>
    </lineage>
</organism>
<evidence type="ECO:0000256" key="4">
    <source>
        <dbReference type="SAM" id="Phobius"/>
    </source>
</evidence>
<keyword evidence="2" id="KW-0560">Oxidoreductase</keyword>
<keyword evidence="4" id="KW-0472">Membrane</keyword>
<dbReference type="InterPro" id="IPR036291">
    <property type="entry name" value="NAD(P)-bd_dom_sf"/>
</dbReference>
<dbReference type="SUPFAM" id="SSF51735">
    <property type="entry name" value="NAD(P)-binding Rossmann-fold domains"/>
    <property type="match status" value="1"/>
</dbReference>
<gene>
    <name evidence="5" type="ORF">RRG08_010586</name>
</gene>
<feature type="region of interest" description="Disordered" evidence="3">
    <location>
        <begin position="251"/>
        <end position="289"/>
    </location>
</feature>
<dbReference type="InterPro" id="IPR051019">
    <property type="entry name" value="VLCFA-Steroid_DH"/>
</dbReference>
<feature type="compositionally biased region" description="Basic and acidic residues" evidence="3">
    <location>
        <begin position="79"/>
        <end position="90"/>
    </location>
</feature>
<feature type="region of interest" description="Disordered" evidence="3">
    <location>
        <begin position="57"/>
        <end position="97"/>
    </location>
</feature>
<feature type="compositionally biased region" description="Basic and acidic residues" evidence="3">
    <location>
        <begin position="174"/>
        <end position="189"/>
    </location>
</feature>
<feature type="compositionally biased region" description="Polar residues" evidence="3">
    <location>
        <begin position="337"/>
        <end position="352"/>
    </location>
</feature>
<evidence type="ECO:0000313" key="6">
    <source>
        <dbReference type="Proteomes" id="UP001283361"/>
    </source>
</evidence>
<evidence type="ECO:0000313" key="5">
    <source>
        <dbReference type="EMBL" id="KAK3775388.1"/>
    </source>
</evidence>
<feature type="compositionally biased region" description="Polar residues" evidence="3">
    <location>
        <begin position="253"/>
        <end position="266"/>
    </location>
</feature>
<feature type="transmembrane region" description="Helical" evidence="4">
    <location>
        <begin position="371"/>
        <end position="388"/>
    </location>
</feature>
<comment type="similarity">
    <text evidence="1">Belongs to the short-chain dehydrogenases/reductases (SDR) family.</text>
</comment>
<proteinExistence type="inferred from homology"/>
<protein>
    <submittedName>
        <fullName evidence="5">Uncharacterized protein</fullName>
    </submittedName>
</protein>
<dbReference type="AlphaFoldDB" id="A0AAE0ZTK3"/>
<dbReference type="Proteomes" id="UP001283361">
    <property type="component" value="Unassembled WGS sequence"/>
</dbReference>
<sequence length="567" mass="65069">MNVGPVSRHYDVYVTMCRVETMRIEEQWTLISRHTSLQLQQQHGHIQELYSLQMQHRPQQQHQYLQQQRQEQQPRQRQHLSDQTEQKGRIDLPQNTNDHQQIRLDLSPAHASRASLSLHTHCTTLAQRGAYNRYSLMTAIRRKSGSQTVVYSKNIVVQRTLSGKPPLQAGNYPEVKDEKLQKESRERYSGRSKISKQSLNAPKVIKPENHWSSKLSRPLKPLFTFVKRISESSCKINVTSRDSKPKLAIACGNSLSPKQSQSASGKKNNRHSSPSKKNTQRLTSEEKPLPSCGRRCIREDRAFQCCTCGRTIVLKRRIQKRVNCSRDEEVLRHHQAEQTSSGRNSSPTGYSSRQDNSPFVTWNFAMTSYQVFSFTCLLLAIPSLYTAFTYGVFDDVMDFKRSGPLKEFYNFVGLCVVVRLAWTLVVALWNRYGASVDETFFEHELWAVITGCTNGIGKEFARQLAAKKLNLILISRDPGLLMELARDITNEFHVRTVTVQADFSSDKKSLYDMLDSRLQGFDIVVLVNNVGTSHDTIDRFHVNTPDSVRPAMVLYRHRSLLCGRFFQ</sequence>
<accession>A0AAE0ZTK3</accession>
<feature type="transmembrane region" description="Helical" evidence="4">
    <location>
        <begin position="408"/>
        <end position="429"/>
    </location>
</feature>
<keyword evidence="4" id="KW-0812">Transmembrane</keyword>
<dbReference type="GO" id="GO:0005783">
    <property type="term" value="C:endoplasmic reticulum"/>
    <property type="evidence" value="ECO:0007669"/>
    <property type="project" value="TreeGrafter"/>
</dbReference>
<dbReference type="GO" id="GO:0016491">
    <property type="term" value="F:oxidoreductase activity"/>
    <property type="evidence" value="ECO:0007669"/>
    <property type="project" value="UniProtKB-KW"/>
</dbReference>
<feature type="region of interest" description="Disordered" evidence="3">
    <location>
        <begin position="333"/>
        <end position="352"/>
    </location>
</feature>
<evidence type="ECO:0000256" key="3">
    <source>
        <dbReference type="SAM" id="MobiDB-lite"/>
    </source>
</evidence>
<evidence type="ECO:0000256" key="2">
    <source>
        <dbReference type="ARBA" id="ARBA00023002"/>
    </source>
</evidence>
<evidence type="ECO:0000256" key="1">
    <source>
        <dbReference type="ARBA" id="ARBA00006484"/>
    </source>
</evidence>
<reference evidence="5" key="1">
    <citation type="journal article" date="2023" name="G3 (Bethesda)">
        <title>A reference genome for the long-term kleptoplast-retaining sea slug Elysia crispata morphotype clarki.</title>
        <authorList>
            <person name="Eastman K.E."/>
            <person name="Pendleton A.L."/>
            <person name="Shaikh M.A."/>
            <person name="Suttiyut T."/>
            <person name="Ogas R."/>
            <person name="Tomko P."/>
            <person name="Gavelis G."/>
            <person name="Widhalm J.R."/>
            <person name="Wisecaver J.H."/>
        </authorList>
    </citation>
    <scope>NUCLEOTIDE SEQUENCE</scope>
    <source>
        <strain evidence="5">ECLA1</strain>
    </source>
</reference>
<keyword evidence="4" id="KW-1133">Transmembrane helix</keyword>
<feature type="region of interest" description="Disordered" evidence="3">
    <location>
        <begin position="162"/>
        <end position="200"/>
    </location>
</feature>
<dbReference type="InterPro" id="IPR002347">
    <property type="entry name" value="SDR_fam"/>
</dbReference>
<dbReference type="PANTHER" id="PTHR43899:SF13">
    <property type="entry name" value="RH59310P"/>
    <property type="match status" value="1"/>
</dbReference>
<feature type="compositionally biased region" description="Low complexity" evidence="3">
    <location>
        <begin position="57"/>
        <end position="75"/>
    </location>
</feature>